<feature type="transmembrane region" description="Helical" evidence="11">
    <location>
        <begin position="246"/>
        <end position="270"/>
    </location>
</feature>
<gene>
    <name evidence="13" type="ORF">QVD17_22874</name>
</gene>
<protein>
    <recommendedName>
        <fullName evidence="12">Ionotropic glutamate receptor C-terminal domain-containing protein</fullName>
    </recommendedName>
</protein>
<keyword evidence="10" id="KW-0407">Ion channel</keyword>
<evidence type="ECO:0000256" key="10">
    <source>
        <dbReference type="ARBA" id="ARBA00023303"/>
    </source>
</evidence>
<sequence>MSQLIVQNQLPDLPRSIHTPVESIPASTEWIEQQINGTVNVCKDILGTKWKNNINKTLHPNVNQPYNVCVPKKTAFPEFIDVNKDGDLKGGFSIAIFCLVLQELPFKIQLVFKPIRNESYTEVVQKLESKECDVVAGDISITSNRTRYADFTIAYMSSEIYMLVPAIRKWNQTLLTLVRPFTMRLWVAIISACVFIGVAVGYLEYRAKNPEFLNVSFFQKLFRIIWFPVSKFYFQEGRIHNRCSKVVLVVWLTTIFIVMQIFTACLSSWLTVNQLQPKVPKKYQVVGFQVGSFVKDFVTNGHAQSYLSVDTKGLPLSSLDDYKNVLDNRTVDAIFDELPYIDIFLAKYGDNYMKVGPLASEAGIGFAVARGSQLLSELSRAVINVTESPDMTHMKKMYLPIQSPLPTQPVDSLPQSLDVHSFYILFIFMGLATIIAIICSEILLMRSTAQISPDISRNMMSAFQTIYANSKEIAEIGH</sequence>
<evidence type="ECO:0000313" key="14">
    <source>
        <dbReference type="Proteomes" id="UP001229421"/>
    </source>
</evidence>
<evidence type="ECO:0000256" key="2">
    <source>
        <dbReference type="ARBA" id="ARBA00022448"/>
    </source>
</evidence>
<dbReference type="Gene3D" id="1.10.287.70">
    <property type="match status" value="1"/>
</dbReference>
<evidence type="ECO:0000256" key="8">
    <source>
        <dbReference type="ARBA" id="ARBA00023180"/>
    </source>
</evidence>
<keyword evidence="4 11" id="KW-1133">Transmembrane helix</keyword>
<keyword evidence="9" id="KW-1071">Ligand-gated ion channel</keyword>
<dbReference type="PANTHER" id="PTHR18966">
    <property type="entry name" value="IONOTROPIC GLUTAMATE RECEPTOR"/>
    <property type="match status" value="1"/>
</dbReference>
<evidence type="ECO:0000256" key="4">
    <source>
        <dbReference type="ARBA" id="ARBA00022989"/>
    </source>
</evidence>
<evidence type="ECO:0000313" key="13">
    <source>
        <dbReference type="EMBL" id="KAK1420909.1"/>
    </source>
</evidence>
<evidence type="ECO:0000256" key="11">
    <source>
        <dbReference type="SAM" id="Phobius"/>
    </source>
</evidence>
<keyword evidence="7" id="KW-0675">Receptor</keyword>
<keyword evidence="8" id="KW-0325">Glycoprotein</keyword>
<feature type="transmembrane region" description="Helical" evidence="11">
    <location>
        <begin position="422"/>
        <end position="444"/>
    </location>
</feature>
<keyword evidence="3 11" id="KW-0812">Transmembrane</keyword>
<dbReference type="Pfam" id="PF00060">
    <property type="entry name" value="Lig_chan"/>
    <property type="match status" value="1"/>
</dbReference>
<dbReference type="InterPro" id="IPR015683">
    <property type="entry name" value="Ionotropic_Glu_rcpt"/>
</dbReference>
<feature type="transmembrane region" description="Helical" evidence="11">
    <location>
        <begin position="185"/>
        <end position="205"/>
    </location>
</feature>
<dbReference type="InterPro" id="IPR001320">
    <property type="entry name" value="Iontro_rcpt_C"/>
</dbReference>
<dbReference type="AlphaFoldDB" id="A0AAD8KDY0"/>
<dbReference type="GO" id="GO:0016020">
    <property type="term" value="C:membrane"/>
    <property type="evidence" value="ECO:0007669"/>
    <property type="project" value="UniProtKB-SubCell"/>
</dbReference>
<keyword evidence="14" id="KW-1185">Reference proteome</keyword>
<keyword evidence="6 11" id="KW-0472">Membrane</keyword>
<evidence type="ECO:0000256" key="1">
    <source>
        <dbReference type="ARBA" id="ARBA00004141"/>
    </source>
</evidence>
<proteinExistence type="predicted"/>
<dbReference type="GO" id="GO:0015276">
    <property type="term" value="F:ligand-gated monoatomic ion channel activity"/>
    <property type="evidence" value="ECO:0007669"/>
    <property type="project" value="InterPro"/>
</dbReference>
<dbReference type="Gene3D" id="3.40.190.10">
    <property type="entry name" value="Periplasmic binding protein-like II"/>
    <property type="match status" value="1"/>
</dbReference>
<name>A0AAD8KDY0_TARER</name>
<evidence type="ECO:0000259" key="12">
    <source>
        <dbReference type="SMART" id="SM00079"/>
    </source>
</evidence>
<dbReference type="SUPFAM" id="SSF53850">
    <property type="entry name" value="Periplasmic binding protein-like II"/>
    <property type="match status" value="1"/>
</dbReference>
<keyword evidence="5" id="KW-0406">Ion transport</keyword>
<accession>A0AAD8KDY0</accession>
<comment type="caution">
    <text evidence="13">The sequence shown here is derived from an EMBL/GenBank/DDBJ whole genome shotgun (WGS) entry which is preliminary data.</text>
</comment>
<evidence type="ECO:0000256" key="9">
    <source>
        <dbReference type="ARBA" id="ARBA00023286"/>
    </source>
</evidence>
<comment type="subcellular location">
    <subcellularLocation>
        <location evidence="1">Membrane</location>
        <topology evidence="1">Multi-pass membrane protein</topology>
    </subcellularLocation>
</comment>
<keyword evidence="2" id="KW-0813">Transport</keyword>
<evidence type="ECO:0000256" key="5">
    <source>
        <dbReference type="ARBA" id="ARBA00023065"/>
    </source>
</evidence>
<feature type="domain" description="Ionotropic glutamate receptor C-terminal" evidence="12">
    <location>
        <begin position="67"/>
        <end position="401"/>
    </location>
</feature>
<dbReference type="SMART" id="SM00079">
    <property type="entry name" value="PBPe"/>
    <property type="match status" value="1"/>
</dbReference>
<dbReference type="Proteomes" id="UP001229421">
    <property type="component" value="Unassembled WGS sequence"/>
</dbReference>
<dbReference type="EMBL" id="JAUHHV010000006">
    <property type="protein sequence ID" value="KAK1420909.1"/>
    <property type="molecule type" value="Genomic_DNA"/>
</dbReference>
<reference evidence="13" key="1">
    <citation type="journal article" date="2023" name="bioRxiv">
        <title>Improved chromosome-level genome assembly for marigold (Tagetes erecta).</title>
        <authorList>
            <person name="Jiang F."/>
            <person name="Yuan L."/>
            <person name="Wang S."/>
            <person name="Wang H."/>
            <person name="Xu D."/>
            <person name="Wang A."/>
            <person name="Fan W."/>
        </authorList>
    </citation>
    <scope>NUCLEOTIDE SEQUENCE</scope>
    <source>
        <strain evidence="13">WSJ</strain>
        <tissue evidence="13">Leaf</tissue>
    </source>
</reference>
<organism evidence="13 14">
    <name type="scientific">Tagetes erecta</name>
    <name type="common">African marigold</name>
    <dbReference type="NCBI Taxonomy" id="13708"/>
    <lineage>
        <taxon>Eukaryota</taxon>
        <taxon>Viridiplantae</taxon>
        <taxon>Streptophyta</taxon>
        <taxon>Embryophyta</taxon>
        <taxon>Tracheophyta</taxon>
        <taxon>Spermatophyta</taxon>
        <taxon>Magnoliopsida</taxon>
        <taxon>eudicotyledons</taxon>
        <taxon>Gunneridae</taxon>
        <taxon>Pentapetalae</taxon>
        <taxon>asterids</taxon>
        <taxon>campanulids</taxon>
        <taxon>Asterales</taxon>
        <taxon>Asteraceae</taxon>
        <taxon>Asteroideae</taxon>
        <taxon>Heliantheae alliance</taxon>
        <taxon>Tageteae</taxon>
        <taxon>Tagetes</taxon>
    </lineage>
</organism>
<evidence type="ECO:0000256" key="7">
    <source>
        <dbReference type="ARBA" id="ARBA00023170"/>
    </source>
</evidence>
<evidence type="ECO:0000256" key="6">
    <source>
        <dbReference type="ARBA" id="ARBA00023136"/>
    </source>
</evidence>
<evidence type="ECO:0000256" key="3">
    <source>
        <dbReference type="ARBA" id="ARBA00022692"/>
    </source>
</evidence>